<accession>A0ABS9HPK9</accession>
<dbReference type="EMBL" id="JAKJPO010000001">
    <property type="protein sequence ID" value="MCF7220543.1"/>
    <property type="molecule type" value="Genomic_DNA"/>
</dbReference>
<proteinExistence type="predicted"/>
<reference evidence="2 3" key="2">
    <citation type="submission" date="2022-01" db="EMBL/GenBank/DDBJ databases">
        <title>Lysobacter chinensis sp. nov., a bacterium isolated from cow dung compost.</title>
        <authorList>
            <person name="Liu Y."/>
        </authorList>
    </citation>
    <scope>NUCLEOTIDE SEQUENCE [LARGE SCALE GENOMIC DNA]</scope>
    <source>
        <strain evidence="2 3">TLK-CK17</strain>
    </source>
</reference>
<dbReference type="RefSeq" id="WP_237052906.1">
    <property type="nucleotide sequence ID" value="NZ_JAKJPO010000001.1"/>
</dbReference>
<reference evidence="3" key="1">
    <citation type="submission" date="2022-01" db="EMBL/GenBank/DDBJ databases">
        <title>Lysobacter chinensis sp. nov., a bacterium isolated from cow dung compost.</title>
        <authorList>
            <person name="Zhou L.Y."/>
        </authorList>
    </citation>
    <scope>NUCLEOTIDE SEQUENCE [LARGE SCALE GENOMIC DNA]</scope>
    <source>
        <strain evidence="3">TLK-CK17</strain>
    </source>
</reference>
<sequence length="180" mass="19848">MSGVVGNAARALALLIGLPALVLFAYDIAAVRPHLGRIEAVLAAADPEDAAPPERVREMIDHETGGPELSIARMVAHLLRPHDRSGWRHLHEAMLVWLLPLHLDESQIYGLYCALSYNGTGRGLNDFAEREFGKPLSRLSPKQAATTVAITRAPSFYLRDREGLDRRARRLPEASGRMPE</sequence>
<evidence type="ECO:0000313" key="3">
    <source>
        <dbReference type="Proteomes" id="UP001430796"/>
    </source>
</evidence>
<keyword evidence="3" id="KW-1185">Reference proteome</keyword>
<gene>
    <name evidence="2" type="ORF">L3V18_01870</name>
</gene>
<comment type="caution">
    <text evidence="2">The sequence shown here is derived from an EMBL/GenBank/DDBJ whole genome shotgun (WGS) entry which is preliminary data.</text>
</comment>
<protein>
    <submittedName>
        <fullName evidence="2">Transglycosylase domain-containing protein</fullName>
    </submittedName>
</protein>
<dbReference type="Gene3D" id="1.10.3810.10">
    <property type="entry name" value="Biosynthetic peptidoglycan transglycosylase-like"/>
    <property type="match status" value="1"/>
</dbReference>
<evidence type="ECO:0000313" key="2">
    <source>
        <dbReference type="EMBL" id="MCF7220543.1"/>
    </source>
</evidence>
<name>A0ABS9HPK9_9GAMM</name>
<reference evidence="2 3" key="3">
    <citation type="submission" date="2022-01" db="EMBL/GenBank/DDBJ databases">
        <authorList>
            <person name="Zhou L.Y."/>
        </authorList>
    </citation>
    <scope>NUCLEOTIDE SEQUENCE [LARGE SCALE GENOMIC DNA]</scope>
    <source>
        <strain evidence="2 3">TLK-CK17</strain>
    </source>
</reference>
<organism evidence="2 3">
    <name type="scientific">Marilutibacter chinensis</name>
    <dbReference type="NCBI Taxonomy" id="2912247"/>
    <lineage>
        <taxon>Bacteria</taxon>
        <taxon>Pseudomonadati</taxon>
        <taxon>Pseudomonadota</taxon>
        <taxon>Gammaproteobacteria</taxon>
        <taxon>Lysobacterales</taxon>
        <taxon>Lysobacteraceae</taxon>
        <taxon>Marilutibacter</taxon>
    </lineage>
</organism>
<dbReference type="SUPFAM" id="SSF53955">
    <property type="entry name" value="Lysozyme-like"/>
    <property type="match status" value="1"/>
</dbReference>
<dbReference type="Pfam" id="PF00912">
    <property type="entry name" value="Transgly"/>
    <property type="match status" value="1"/>
</dbReference>
<evidence type="ECO:0000259" key="1">
    <source>
        <dbReference type="Pfam" id="PF00912"/>
    </source>
</evidence>
<dbReference type="Proteomes" id="UP001430796">
    <property type="component" value="Unassembled WGS sequence"/>
</dbReference>
<dbReference type="InterPro" id="IPR023346">
    <property type="entry name" value="Lysozyme-like_dom_sf"/>
</dbReference>
<dbReference type="InterPro" id="IPR001264">
    <property type="entry name" value="Glyco_trans_51"/>
</dbReference>
<feature type="domain" description="Glycosyl transferase family 51" evidence="1">
    <location>
        <begin position="77"/>
        <end position="169"/>
    </location>
</feature>
<dbReference type="InterPro" id="IPR036950">
    <property type="entry name" value="PBP_transglycosylase"/>
</dbReference>